<dbReference type="InterPro" id="IPR035979">
    <property type="entry name" value="RBD_domain_sf"/>
</dbReference>
<dbReference type="Gene3D" id="3.30.70.330">
    <property type="match status" value="3"/>
</dbReference>
<dbReference type="CDD" id="cd12344">
    <property type="entry name" value="RRM1_SECp43_like"/>
    <property type="match status" value="1"/>
</dbReference>
<dbReference type="PROSITE" id="PS50102">
    <property type="entry name" value="RRM"/>
    <property type="match status" value="3"/>
</dbReference>
<sequence>MNLELNLDEQKRTSLWMGDLELWMDEQYIQQLWYSLNEKVTVKLIRDKLTGMSAGYAFVDFGSGAIAKMAMKQFNGLSLPNSSKSFKLNWASGGGLIDKREVEEHSIFIGDLCYHVTEDEILSIFQSRYTSCVSVKVMVDLKTGMTRGYGFVRFSDPLEQQRALIEMQGYVIGSRPIRVSTATPKQRTSSNKQSFTSSINSTTVFIGGLSTPIKEDELRHYFAPFGDIIYVKIPQGKGCGFVQYTTRSSAELAIQQMNGYQIGTSRIRLSWGRNNTLLNNNENSSLMHASYSLLSPSFIDTANNLLVTLLSHKKTNNNYWNQNQIFAQ</sequence>
<dbReference type="Pfam" id="PF00076">
    <property type="entry name" value="RRM_1"/>
    <property type="match status" value="3"/>
</dbReference>
<dbReference type="GO" id="GO:0005829">
    <property type="term" value="C:cytosol"/>
    <property type="evidence" value="ECO:0007669"/>
    <property type="project" value="TreeGrafter"/>
</dbReference>
<dbReference type="OrthoDB" id="446113at2759"/>
<proteinExistence type="predicted"/>
<dbReference type="InterPro" id="IPR000504">
    <property type="entry name" value="RRM_dom"/>
</dbReference>
<evidence type="ECO:0000256" key="1">
    <source>
        <dbReference type="ARBA" id="ARBA00022737"/>
    </source>
</evidence>
<name>A0A9P6YPR3_RHIOR</name>
<evidence type="ECO:0000256" key="3">
    <source>
        <dbReference type="PROSITE-ProRule" id="PRU00176"/>
    </source>
</evidence>
<dbReference type="FunFam" id="3.30.70.330:FF:000159">
    <property type="entry name" value="tRNA selenocysteine 1-associated protein 1"/>
    <property type="match status" value="1"/>
</dbReference>
<reference evidence="5" key="1">
    <citation type="journal article" date="2020" name="Microb. Genom.">
        <title>Genetic diversity of clinical and environmental Mucorales isolates obtained from an investigation of mucormycosis cases among solid organ transplant recipients.</title>
        <authorList>
            <person name="Nguyen M.H."/>
            <person name="Kaul D."/>
            <person name="Muto C."/>
            <person name="Cheng S.J."/>
            <person name="Richter R.A."/>
            <person name="Bruno V.M."/>
            <person name="Liu G."/>
            <person name="Beyhan S."/>
            <person name="Sundermann A.J."/>
            <person name="Mounaud S."/>
            <person name="Pasculle A.W."/>
            <person name="Nierman W.C."/>
            <person name="Driscoll E."/>
            <person name="Cumbie R."/>
            <person name="Clancy C.J."/>
            <person name="Dupont C.L."/>
        </authorList>
    </citation>
    <scope>NUCLEOTIDE SEQUENCE</scope>
    <source>
        <strain evidence="5">GL16</strain>
    </source>
</reference>
<keyword evidence="1" id="KW-0677">Repeat</keyword>
<protein>
    <recommendedName>
        <fullName evidence="4">RRM domain-containing protein</fullName>
    </recommendedName>
</protein>
<dbReference type="Proteomes" id="UP000717996">
    <property type="component" value="Unassembled WGS sequence"/>
</dbReference>
<keyword evidence="2 3" id="KW-0694">RNA-binding</keyword>
<dbReference type="PANTHER" id="PTHR47640:SF10">
    <property type="entry name" value="TRNA SELENOCYSTEINE 1-ASSOCIATED PROTEIN 1-RELATED"/>
    <property type="match status" value="1"/>
</dbReference>
<feature type="domain" description="RRM" evidence="4">
    <location>
        <begin position="13"/>
        <end position="93"/>
    </location>
</feature>
<dbReference type="SUPFAM" id="SSF54928">
    <property type="entry name" value="RNA-binding domain, RBD"/>
    <property type="match status" value="2"/>
</dbReference>
<evidence type="ECO:0000313" key="6">
    <source>
        <dbReference type="Proteomes" id="UP000717996"/>
    </source>
</evidence>
<evidence type="ECO:0000313" key="5">
    <source>
        <dbReference type="EMBL" id="KAG1554161.1"/>
    </source>
</evidence>
<feature type="domain" description="RRM" evidence="4">
    <location>
        <begin position="202"/>
        <end position="274"/>
    </location>
</feature>
<dbReference type="EMBL" id="JAANIT010000006">
    <property type="protein sequence ID" value="KAG1554161.1"/>
    <property type="molecule type" value="Genomic_DNA"/>
</dbReference>
<accession>A0A9P6YPR3</accession>
<dbReference type="SMART" id="SM00360">
    <property type="entry name" value="RRM"/>
    <property type="match status" value="3"/>
</dbReference>
<gene>
    <name evidence="5" type="ORF">G6F51_000122</name>
</gene>
<dbReference type="GO" id="GO:0003729">
    <property type="term" value="F:mRNA binding"/>
    <property type="evidence" value="ECO:0007669"/>
    <property type="project" value="InterPro"/>
</dbReference>
<dbReference type="PANTHER" id="PTHR47640">
    <property type="entry name" value="TRNA SELENOCYSTEINE 1-ASSOCIATED PROTEIN 1-RELATED-RELATED"/>
    <property type="match status" value="1"/>
</dbReference>
<evidence type="ECO:0000256" key="2">
    <source>
        <dbReference type="ARBA" id="ARBA00022884"/>
    </source>
</evidence>
<organism evidence="5 6">
    <name type="scientific">Rhizopus oryzae</name>
    <name type="common">Mucormycosis agent</name>
    <name type="synonym">Rhizopus arrhizus var. delemar</name>
    <dbReference type="NCBI Taxonomy" id="64495"/>
    <lineage>
        <taxon>Eukaryota</taxon>
        <taxon>Fungi</taxon>
        <taxon>Fungi incertae sedis</taxon>
        <taxon>Mucoromycota</taxon>
        <taxon>Mucoromycotina</taxon>
        <taxon>Mucoromycetes</taxon>
        <taxon>Mucorales</taxon>
        <taxon>Mucorineae</taxon>
        <taxon>Rhizopodaceae</taxon>
        <taxon>Rhizopus</taxon>
    </lineage>
</organism>
<comment type="caution">
    <text evidence="5">The sequence shown here is derived from an EMBL/GenBank/DDBJ whole genome shotgun (WGS) entry which is preliminary data.</text>
</comment>
<dbReference type="InterPro" id="IPR050825">
    <property type="entry name" value="RBM42_RBP45_47-like"/>
</dbReference>
<evidence type="ECO:0000259" key="4">
    <source>
        <dbReference type="PROSITE" id="PS50102"/>
    </source>
</evidence>
<dbReference type="AlphaFoldDB" id="A0A9P6YPR3"/>
<dbReference type="InterPro" id="IPR012677">
    <property type="entry name" value="Nucleotide-bd_a/b_plait_sf"/>
</dbReference>
<dbReference type="GO" id="GO:0006376">
    <property type="term" value="P:mRNA splice site recognition"/>
    <property type="evidence" value="ECO:0007669"/>
    <property type="project" value="TreeGrafter"/>
</dbReference>
<feature type="domain" description="RRM" evidence="4">
    <location>
        <begin position="105"/>
        <end position="184"/>
    </location>
</feature>